<reference evidence="2 3" key="1">
    <citation type="journal article" date="2023" name="Nucleic Acids Res.">
        <title>The hologenome of Daphnia magna reveals possible DNA methylation and microbiome-mediated evolution of the host genome.</title>
        <authorList>
            <person name="Chaturvedi A."/>
            <person name="Li X."/>
            <person name="Dhandapani V."/>
            <person name="Marshall H."/>
            <person name="Kissane S."/>
            <person name="Cuenca-Cambronero M."/>
            <person name="Asole G."/>
            <person name="Calvet F."/>
            <person name="Ruiz-Romero M."/>
            <person name="Marangio P."/>
            <person name="Guigo R."/>
            <person name="Rago D."/>
            <person name="Mirbahai L."/>
            <person name="Eastwood N."/>
            <person name="Colbourne J.K."/>
            <person name="Zhou J."/>
            <person name="Mallon E."/>
            <person name="Orsini L."/>
        </authorList>
    </citation>
    <scope>NUCLEOTIDE SEQUENCE [LARGE SCALE GENOMIC DNA]</scope>
    <source>
        <strain evidence="2">LRV0_1</strain>
    </source>
</reference>
<evidence type="ECO:0000313" key="2">
    <source>
        <dbReference type="EMBL" id="KAK4014389.1"/>
    </source>
</evidence>
<evidence type="ECO:0000313" key="3">
    <source>
        <dbReference type="Proteomes" id="UP001234178"/>
    </source>
</evidence>
<dbReference type="Gene3D" id="2.20.25.240">
    <property type="match status" value="1"/>
</dbReference>
<feature type="region of interest" description="Disordered" evidence="1">
    <location>
        <begin position="242"/>
        <end position="261"/>
    </location>
</feature>
<name>A0ABQ9ZN65_9CRUS</name>
<dbReference type="EMBL" id="JAOYFB010000004">
    <property type="protein sequence ID" value="KAK4014389.1"/>
    <property type="molecule type" value="Genomic_DNA"/>
</dbReference>
<feature type="compositionally biased region" description="Basic and acidic residues" evidence="1">
    <location>
        <begin position="283"/>
        <end position="294"/>
    </location>
</feature>
<protein>
    <recommendedName>
        <fullName evidence="4">Zinc finger PHD-type domain-containing protein</fullName>
    </recommendedName>
</protein>
<dbReference type="PANTHER" id="PTHR20956:SF12">
    <property type="entry name" value="FLYWCH-TYPE DOMAIN-CONTAINING PROTEIN"/>
    <property type="match status" value="1"/>
</dbReference>
<dbReference type="Proteomes" id="UP001234178">
    <property type="component" value="Unassembled WGS sequence"/>
</dbReference>
<keyword evidence="3" id="KW-1185">Reference proteome</keyword>
<comment type="caution">
    <text evidence="2">The sequence shown here is derived from an EMBL/GenBank/DDBJ whole genome shotgun (WGS) entry which is preliminary data.</text>
</comment>
<dbReference type="PANTHER" id="PTHR20956">
    <property type="entry name" value="HEH2P"/>
    <property type="match status" value="1"/>
</dbReference>
<sequence length="473" mass="52572">MVVNDLASWELMTAAGGELKQEIYVIPRDLHSPQKQEEVLPSYSPRRFVLDFALSLTTTMSSALSQCSGCKSSIAGRKQFCVCVVCQVPVHRLCCGVTFHRGISPSWKEFSSSYRCAMCSGSVVQGSSKDVAEVVDAEDAVAGGSTDDVASVAVAFSDGGRPKRLLKPRGIFDPSHVGKKKPLAKASRLRPSSPRQRSTPRTSPQTHSPRRPSSPPSPLSPLTMSPLVSLVVSPVLFLLSPLLRSTPPVPPPRRRRRAQLQPQEKMIVDILPDLSPATAIPRRPYESDGRREEAFAEPDESAMEQSSFEEPTEPSYKIHEEGTNKGLPKLTDGLGFCFSKKAISKSTYTWRCTSRPSGNPCKAIVKQKKNPLLDCLLNYDNVDFSFVPHDQENPHNHPPDFGNQHRVEIFRETKKACVEQKFTDPREILFAEMKKRKSLEGRDMPDVDLATRRLRYKRAKVMPAGNRTSSMEK</sequence>
<organism evidence="2 3">
    <name type="scientific">Daphnia magna</name>
    <dbReference type="NCBI Taxonomy" id="35525"/>
    <lineage>
        <taxon>Eukaryota</taxon>
        <taxon>Metazoa</taxon>
        <taxon>Ecdysozoa</taxon>
        <taxon>Arthropoda</taxon>
        <taxon>Crustacea</taxon>
        <taxon>Branchiopoda</taxon>
        <taxon>Diplostraca</taxon>
        <taxon>Cladocera</taxon>
        <taxon>Anomopoda</taxon>
        <taxon>Daphniidae</taxon>
        <taxon>Daphnia</taxon>
    </lineage>
</organism>
<feature type="region of interest" description="Disordered" evidence="1">
    <location>
        <begin position="165"/>
        <end position="221"/>
    </location>
</feature>
<proteinExistence type="predicted"/>
<evidence type="ECO:0000256" key="1">
    <source>
        <dbReference type="SAM" id="MobiDB-lite"/>
    </source>
</evidence>
<gene>
    <name evidence="2" type="ORF">OUZ56_026912</name>
</gene>
<evidence type="ECO:0008006" key="4">
    <source>
        <dbReference type="Google" id="ProtNLM"/>
    </source>
</evidence>
<feature type="compositionally biased region" description="Low complexity" evidence="1">
    <location>
        <begin position="190"/>
        <end position="207"/>
    </location>
</feature>
<accession>A0ABQ9ZN65</accession>
<feature type="region of interest" description="Disordered" evidence="1">
    <location>
        <begin position="277"/>
        <end position="324"/>
    </location>
</feature>